<dbReference type="OrthoDB" id="9781030at2"/>
<gene>
    <name evidence="6" type="ORF">CAK95_13785</name>
</gene>
<keyword evidence="5" id="KW-0472">Membrane</keyword>
<dbReference type="PANTHER" id="PTHR30213">
    <property type="entry name" value="INNER MEMBRANE PROTEIN YHJD"/>
    <property type="match status" value="1"/>
</dbReference>
<dbReference type="NCBIfam" id="TIGR00765">
    <property type="entry name" value="yihY_not_rbn"/>
    <property type="match status" value="1"/>
</dbReference>
<dbReference type="STRING" id="1235591.CAK95_13785"/>
<keyword evidence="7" id="KW-1185">Reference proteome</keyword>
<evidence type="ECO:0000256" key="4">
    <source>
        <dbReference type="ARBA" id="ARBA00022989"/>
    </source>
</evidence>
<reference evidence="6 7" key="1">
    <citation type="submission" date="2017-05" db="EMBL/GenBank/DDBJ databases">
        <title>Full genome sequence of Pseudorhodoplanes sinuspersici.</title>
        <authorList>
            <person name="Dastgheib S.M.M."/>
            <person name="Shavandi M."/>
            <person name="Tirandaz H."/>
        </authorList>
    </citation>
    <scope>NUCLEOTIDE SEQUENCE [LARGE SCALE GENOMIC DNA]</scope>
    <source>
        <strain evidence="6 7">RIPI110</strain>
    </source>
</reference>
<dbReference type="AlphaFoldDB" id="A0A1W6ZRY1"/>
<dbReference type="Pfam" id="PF03631">
    <property type="entry name" value="Virul_fac_BrkB"/>
    <property type="match status" value="1"/>
</dbReference>
<protein>
    <submittedName>
        <fullName evidence="6">Ribonuclease BN</fullName>
    </submittedName>
</protein>
<dbReference type="Proteomes" id="UP000194137">
    <property type="component" value="Chromosome"/>
</dbReference>
<evidence type="ECO:0000256" key="3">
    <source>
        <dbReference type="ARBA" id="ARBA00022692"/>
    </source>
</evidence>
<evidence type="ECO:0000256" key="2">
    <source>
        <dbReference type="ARBA" id="ARBA00022475"/>
    </source>
</evidence>
<dbReference type="RefSeq" id="WP_086088434.1">
    <property type="nucleotide sequence ID" value="NZ_CP021112.1"/>
</dbReference>
<organism evidence="6 7">
    <name type="scientific">Pseudorhodoplanes sinuspersici</name>
    <dbReference type="NCBI Taxonomy" id="1235591"/>
    <lineage>
        <taxon>Bacteria</taxon>
        <taxon>Pseudomonadati</taxon>
        <taxon>Pseudomonadota</taxon>
        <taxon>Alphaproteobacteria</taxon>
        <taxon>Hyphomicrobiales</taxon>
        <taxon>Pseudorhodoplanes</taxon>
    </lineage>
</organism>
<dbReference type="InterPro" id="IPR017039">
    <property type="entry name" value="Virul_fac_BrkB"/>
</dbReference>
<dbReference type="EMBL" id="CP021112">
    <property type="protein sequence ID" value="ARQ00036.1"/>
    <property type="molecule type" value="Genomic_DNA"/>
</dbReference>
<evidence type="ECO:0000256" key="5">
    <source>
        <dbReference type="ARBA" id="ARBA00023136"/>
    </source>
</evidence>
<evidence type="ECO:0000313" key="7">
    <source>
        <dbReference type="Proteomes" id="UP000194137"/>
    </source>
</evidence>
<keyword evidence="2" id="KW-1003">Cell membrane</keyword>
<comment type="subcellular location">
    <subcellularLocation>
        <location evidence="1">Cell membrane</location>
        <topology evidence="1">Multi-pass membrane protein</topology>
    </subcellularLocation>
</comment>
<keyword evidence="4" id="KW-1133">Transmembrane helix</keyword>
<sequence>MAARKRSKNRPHGVPVWVSGLALAAAIGLAAYFEKPRKGIPPARKSASNRPFGEARSSDEPRALQLQRAAERGRGRRALSLVHIPIEGWRDIVWRTVAEIGNDRLLAVAAGVVFYGLLALFPAITALVSSYALFADAATIGKHLAFAAALMPASAFGIVEEQITRIAQAGGGQLSSAFIVGLLLAIWSANAGMKAMIDALNVIYDETEKRSFIKLNFLSLAMTLGVLAFLLIAIGAVVVLPLVFSWLGIESWGQWAVAWLRWPAIMIVIAFALSVLYRFGPSRRQAKWRWLSVGAVVATLLWVAGSALFSWYLSNFADYNATYGSLGAGIGLMMWLWLTSIAILIGAELNAEIEHQTARDTTVGHAKPLGGRGAEMADTVGAVQD</sequence>
<evidence type="ECO:0000313" key="6">
    <source>
        <dbReference type="EMBL" id="ARQ00036.1"/>
    </source>
</evidence>
<name>A0A1W6ZRY1_9HYPH</name>
<dbReference type="KEGG" id="psin:CAK95_13785"/>
<proteinExistence type="predicted"/>
<dbReference type="PANTHER" id="PTHR30213:SF0">
    <property type="entry name" value="UPF0761 MEMBRANE PROTEIN YIHY"/>
    <property type="match status" value="1"/>
</dbReference>
<keyword evidence="3" id="KW-0812">Transmembrane</keyword>
<dbReference type="GO" id="GO:0005886">
    <property type="term" value="C:plasma membrane"/>
    <property type="evidence" value="ECO:0007669"/>
    <property type="project" value="UniProtKB-SubCell"/>
</dbReference>
<evidence type="ECO:0000256" key="1">
    <source>
        <dbReference type="ARBA" id="ARBA00004651"/>
    </source>
</evidence>
<accession>A0A1W6ZRY1</accession>